<organism evidence="7 8">
    <name type="scientific">Nocardioides aestuarii</name>
    <dbReference type="NCBI Taxonomy" id="252231"/>
    <lineage>
        <taxon>Bacteria</taxon>
        <taxon>Bacillati</taxon>
        <taxon>Actinomycetota</taxon>
        <taxon>Actinomycetes</taxon>
        <taxon>Propionibacteriales</taxon>
        <taxon>Nocardioidaceae</taxon>
        <taxon>Nocardioides</taxon>
    </lineage>
</organism>
<protein>
    <submittedName>
        <fullName evidence="7">LysR family transcriptional regulator</fullName>
    </submittedName>
</protein>
<evidence type="ECO:0000256" key="2">
    <source>
        <dbReference type="ARBA" id="ARBA00023015"/>
    </source>
</evidence>
<keyword evidence="4" id="KW-0804">Transcription</keyword>
<accession>A0ABW4TQC9</accession>
<feature type="region of interest" description="Disordered" evidence="5">
    <location>
        <begin position="293"/>
        <end position="314"/>
    </location>
</feature>
<dbReference type="InterPro" id="IPR005119">
    <property type="entry name" value="LysR_subst-bd"/>
</dbReference>
<name>A0ABW4TQC9_9ACTN</name>
<comment type="similarity">
    <text evidence="1">Belongs to the LysR transcriptional regulatory family.</text>
</comment>
<evidence type="ECO:0000256" key="1">
    <source>
        <dbReference type="ARBA" id="ARBA00009437"/>
    </source>
</evidence>
<evidence type="ECO:0000313" key="8">
    <source>
        <dbReference type="Proteomes" id="UP001597351"/>
    </source>
</evidence>
<reference evidence="8" key="1">
    <citation type="journal article" date="2019" name="Int. J. Syst. Evol. Microbiol.">
        <title>The Global Catalogue of Microorganisms (GCM) 10K type strain sequencing project: providing services to taxonomists for standard genome sequencing and annotation.</title>
        <authorList>
            <consortium name="The Broad Institute Genomics Platform"/>
            <consortium name="The Broad Institute Genome Sequencing Center for Infectious Disease"/>
            <person name="Wu L."/>
            <person name="Ma J."/>
        </authorList>
    </citation>
    <scope>NUCLEOTIDE SEQUENCE [LARGE SCALE GENOMIC DNA]</scope>
    <source>
        <strain evidence="8">CGMCC 1.12477</strain>
    </source>
</reference>
<feature type="domain" description="HTH lysR-type" evidence="6">
    <location>
        <begin position="1"/>
        <end position="58"/>
    </location>
</feature>
<dbReference type="Gene3D" id="3.40.190.290">
    <property type="match status" value="1"/>
</dbReference>
<evidence type="ECO:0000256" key="5">
    <source>
        <dbReference type="SAM" id="MobiDB-lite"/>
    </source>
</evidence>
<gene>
    <name evidence="7" type="ORF">ACFSDE_18865</name>
</gene>
<dbReference type="EMBL" id="JBHUGD010000004">
    <property type="protein sequence ID" value="MFD1948872.1"/>
    <property type="molecule type" value="Genomic_DNA"/>
</dbReference>
<keyword evidence="2" id="KW-0805">Transcription regulation</keyword>
<dbReference type="Pfam" id="PF00126">
    <property type="entry name" value="HTH_1"/>
    <property type="match status" value="1"/>
</dbReference>
<dbReference type="Gene3D" id="1.10.10.10">
    <property type="entry name" value="Winged helix-like DNA-binding domain superfamily/Winged helix DNA-binding domain"/>
    <property type="match status" value="1"/>
</dbReference>
<dbReference type="Pfam" id="PF03466">
    <property type="entry name" value="LysR_substrate"/>
    <property type="match status" value="1"/>
</dbReference>
<evidence type="ECO:0000313" key="7">
    <source>
        <dbReference type="EMBL" id="MFD1948872.1"/>
    </source>
</evidence>
<evidence type="ECO:0000259" key="6">
    <source>
        <dbReference type="PROSITE" id="PS50931"/>
    </source>
</evidence>
<dbReference type="Proteomes" id="UP001597351">
    <property type="component" value="Unassembled WGS sequence"/>
</dbReference>
<dbReference type="InterPro" id="IPR036390">
    <property type="entry name" value="WH_DNA-bd_sf"/>
</dbReference>
<keyword evidence="8" id="KW-1185">Reference proteome</keyword>
<dbReference type="PANTHER" id="PTHR30346:SF28">
    <property type="entry name" value="HTH-TYPE TRANSCRIPTIONAL REGULATOR CYNR"/>
    <property type="match status" value="1"/>
</dbReference>
<sequence length="314" mass="33539">MDLRDLAWLVTVADVGHVTDAAALVGTSQPTLSRALARVEAELGSRVFERLPTGVRPTPAGEVVLAAARQLTARHQQLVRDLAAALDPEAGVVRLAFLDSQATSLVPEVLAAFHAEAPRVRVELRQEPGHEIVADLERGAVDLAFTMERPQGDYGWAPLAVEQLVLVVPPHHRLRGRRRVGLAELAGDELVTTPPGFGHRRLVDDLMRDAGVAPAVAFESEDLTTIVGLVAAGLGVAVVPDVVAARSGAEAVPLEGAARRTIGLTWRTDHEPTPPAERLRRFVLARADALSGAGQDAYDARHERRVGRGGQEGR</sequence>
<proteinExistence type="inferred from homology"/>
<comment type="caution">
    <text evidence="7">The sequence shown here is derived from an EMBL/GenBank/DDBJ whole genome shotgun (WGS) entry which is preliminary data.</text>
</comment>
<dbReference type="SUPFAM" id="SSF46785">
    <property type="entry name" value="Winged helix' DNA-binding domain"/>
    <property type="match status" value="1"/>
</dbReference>
<evidence type="ECO:0000256" key="3">
    <source>
        <dbReference type="ARBA" id="ARBA00023125"/>
    </source>
</evidence>
<keyword evidence="3" id="KW-0238">DNA-binding</keyword>
<dbReference type="PROSITE" id="PS50931">
    <property type="entry name" value="HTH_LYSR"/>
    <property type="match status" value="1"/>
</dbReference>
<dbReference type="InterPro" id="IPR036388">
    <property type="entry name" value="WH-like_DNA-bd_sf"/>
</dbReference>
<dbReference type="InterPro" id="IPR000847">
    <property type="entry name" value="LysR_HTH_N"/>
</dbReference>
<dbReference type="SUPFAM" id="SSF53850">
    <property type="entry name" value="Periplasmic binding protein-like II"/>
    <property type="match status" value="1"/>
</dbReference>
<dbReference type="PANTHER" id="PTHR30346">
    <property type="entry name" value="TRANSCRIPTIONAL DUAL REGULATOR HCAR-RELATED"/>
    <property type="match status" value="1"/>
</dbReference>
<evidence type="ECO:0000256" key="4">
    <source>
        <dbReference type="ARBA" id="ARBA00023163"/>
    </source>
</evidence>
<dbReference type="RefSeq" id="WP_343921541.1">
    <property type="nucleotide sequence ID" value="NZ_BAAAJT010000003.1"/>
</dbReference>